<gene>
    <name evidence="1" type="primary">Vigan.03G142800</name>
    <name evidence="1" type="ORF">VIGAN_03142800</name>
</gene>
<dbReference type="AlphaFoldDB" id="A0A0S3RMC2"/>
<evidence type="ECO:0000313" key="1">
    <source>
        <dbReference type="EMBL" id="BAT81649.1"/>
    </source>
</evidence>
<evidence type="ECO:0000313" key="2">
    <source>
        <dbReference type="Proteomes" id="UP000291084"/>
    </source>
</evidence>
<keyword evidence="2" id="KW-1185">Reference proteome</keyword>
<organism evidence="1 2">
    <name type="scientific">Vigna angularis var. angularis</name>
    <dbReference type="NCBI Taxonomy" id="157739"/>
    <lineage>
        <taxon>Eukaryota</taxon>
        <taxon>Viridiplantae</taxon>
        <taxon>Streptophyta</taxon>
        <taxon>Embryophyta</taxon>
        <taxon>Tracheophyta</taxon>
        <taxon>Spermatophyta</taxon>
        <taxon>Magnoliopsida</taxon>
        <taxon>eudicotyledons</taxon>
        <taxon>Gunneridae</taxon>
        <taxon>Pentapetalae</taxon>
        <taxon>rosids</taxon>
        <taxon>fabids</taxon>
        <taxon>Fabales</taxon>
        <taxon>Fabaceae</taxon>
        <taxon>Papilionoideae</taxon>
        <taxon>50 kb inversion clade</taxon>
        <taxon>NPAAA clade</taxon>
        <taxon>indigoferoid/millettioid clade</taxon>
        <taxon>Phaseoleae</taxon>
        <taxon>Vigna</taxon>
    </lineage>
</organism>
<dbReference type="Proteomes" id="UP000291084">
    <property type="component" value="Chromosome 3"/>
</dbReference>
<name>A0A0S3RMC2_PHAAN</name>
<proteinExistence type="predicted"/>
<reference evidence="1 2" key="1">
    <citation type="journal article" date="2015" name="Sci. Rep.">
        <title>The power of single molecule real-time sequencing technology in the de novo assembly of a eukaryotic genome.</title>
        <authorList>
            <person name="Sakai H."/>
            <person name="Naito K."/>
            <person name="Ogiso-Tanaka E."/>
            <person name="Takahashi Y."/>
            <person name="Iseki K."/>
            <person name="Muto C."/>
            <person name="Satou K."/>
            <person name="Teruya K."/>
            <person name="Shiroma A."/>
            <person name="Shimoji M."/>
            <person name="Hirano T."/>
            <person name="Itoh T."/>
            <person name="Kaga A."/>
            <person name="Tomooka N."/>
        </authorList>
    </citation>
    <scope>NUCLEOTIDE SEQUENCE [LARGE SCALE GENOMIC DNA]</scope>
    <source>
        <strain evidence="2">cv. Shumari</strain>
    </source>
</reference>
<dbReference type="EMBL" id="AP015036">
    <property type="protein sequence ID" value="BAT81649.1"/>
    <property type="molecule type" value="Genomic_DNA"/>
</dbReference>
<protein>
    <submittedName>
        <fullName evidence="1">Uncharacterized protein</fullName>
    </submittedName>
</protein>
<sequence length="88" mass="10168">MYPLLALAAMIEFQEISSFSTVSENTFTACSTGPHFPYMSIKQFATIVKFNEKHCHCHVKFNEKHCHCHVMKVNNHVAQINPRCQLDR</sequence>
<accession>A0A0S3RMC2</accession>